<dbReference type="AlphaFoldDB" id="A0A4P9VZP2"/>
<evidence type="ECO:0008006" key="8">
    <source>
        <dbReference type="Google" id="ProtNLM"/>
    </source>
</evidence>
<accession>A0A4P9VZP2</accession>
<dbReference type="GO" id="GO:0005737">
    <property type="term" value="C:cytoplasm"/>
    <property type="evidence" value="ECO:0007669"/>
    <property type="project" value="UniProtKB-SubCell"/>
</dbReference>
<evidence type="ECO:0000256" key="1">
    <source>
        <dbReference type="ARBA" id="ARBA00004496"/>
    </source>
</evidence>
<dbReference type="GO" id="GO:0030488">
    <property type="term" value="P:tRNA methylation"/>
    <property type="evidence" value="ECO:0007669"/>
    <property type="project" value="TreeGrafter"/>
</dbReference>
<keyword evidence="7" id="KW-1185">Reference proteome</keyword>
<dbReference type="SUPFAM" id="SSF50978">
    <property type="entry name" value="WD40 repeat-like"/>
    <property type="match status" value="1"/>
</dbReference>
<dbReference type="PANTHER" id="PTHR14344">
    <property type="entry name" value="WD REPEAT PROTEIN"/>
    <property type="match status" value="1"/>
</dbReference>
<dbReference type="EMBL" id="KZ999211">
    <property type="protein sequence ID" value="RKO85301.1"/>
    <property type="molecule type" value="Genomic_DNA"/>
</dbReference>
<dbReference type="OrthoDB" id="5594999at2759"/>
<proteinExistence type="predicted"/>
<dbReference type="Proteomes" id="UP000269721">
    <property type="component" value="Unassembled WGS sequence"/>
</dbReference>
<gene>
    <name evidence="6" type="ORF">BDK51DRAFT_34223</name>
</gene>
<evidence type="ECO:0000313" key="7">
    <source>
        <dbReference type="Proteomes" id="UP000269721"/>
    </source>
</evidence>
<organism evidence="6 7">
    <name type="scientific">Blyttiomyces helicus</name>
    <dbReference type="NCBI Taxonomy" id="388810"/>
    <lineage>
        <taxon>Eukaryota</taxon>
        <taxon>Fungi</taxon>
        <taxon>Fungi incertae sedis</taxon>
        <taxon>Chytridiomycota</taxon>
        <taxon>Chytridiomycota incertae sedis</taxon>
        <taxon>Chytridiomycetes</taxon>
        <taxon>Chytridiomycetes incertae sedis</taxon>
        <taxon>Blyttiomyces</taxon>
    </lineage>
</organism>
<keyword evidence="4" id="KW-0819">tRNA processing</keyword>
<dbReference type="InterPro" id="IPR015943">
    <property type="entry name" value="WD40/YVTN_repeat-like_dom_sf"/>
</dbReference>
<evidence type="ECO:0000256" key="4">
    <source>
        <dbReference type="ARBA" id="ARBA00022694"/>
    </source>
</evidence>
<dbReference type="InterPro" id="IPR051973">
    <property type="entry name" value="tRNA_Anticodon_Mtase-Reg"/>
</dbReference>
<keyword evidence="2" id="KW-0963">Cytoplasm</keyword>
<evidence type="ECO:0000256" key="5">
    <source>
        <dbReference type="ARBA" id="ARBA00022737"/>
    </source>
</evidence>
<evidence type="ECO:0000313" key="6">
    <source>
        <dbReference type="EMBL" id="RKO85301.1"/>
    </source>
</evidence>
<sequence length="239" mass="25051">MDVAAFPLTDGHHVVATACSDAYIRIWLFDEETSTLSLKATSGFHAHCVLKVRALLVPALGSIDATYYLFSGGTDGGCADTVVDLGPPLHVESVHQSGVNGMDVRVVKTTQTSHTLLLATGGDDNAVSTAFISLDTATTQLPTARTIATGKISSAHSSPVTGISIATPITILSTSVDQRLNRWALSLNEGTREVGMELEGSEMVDVADASDMDVRVGRDGTLQVVVVGVGMEVLELRQG</sequence>
<dbReference type="PANTHER" id="PTHR14344:SF3">
    <property type="entry name" value="WD REPEAT-CONTAINING PROTEIN 6"/>
    <property type="match status" value="1"/>
</dbReference>
<name>A0A4P9VZP2_9FUNG</name>
<protein>
    <recommendedName>
        <fullName evidence="8">WD40-repeat-containing domain protein</fullName>
    </recommendedName>
</protein>
<dbReference type="Gene3D" id="2.130.10.10">
    <property type="entry name" value="YVTN repeat-like/Quinoprotein amine dehydrogenase"/>
    <property type="match status" value="1"/>
</dbReference>
<evidence type="ECO:0000256" key="2">
    <source>
        <dbReference type="ARBA" id="ARBA00022490"/>
    </source>
</evidence>
<comment type="subcellular location">
    <subcellularLocation>
        <location evidence="1">Cytoplasm</location>
    </subcellularLocation>
</comment>
<reference evidence="7" key="1">
    <citation type="journal article" date="2018" name="Nat. Microbiol.">
        <title>Leveraging single-cell genomics to expand the fungal tree of life.</title>
        <authorList>
            <person name="Ahrendt S.R."/>
            <person name="Quandt C.A."/>
            <person name="Ciobanu D."/>
            <person name="Clum A."/>
            <person name="Salamov A."/>
            <person name="Andreopoulos B."/>
            <person name="Cheng J.F."/>
            <person name="Woyke T."/>
            <person name="Pelin A."/>
            <person name="Henrissat B."/>
            <person name="Reynolds N.K."/>
            <person name="Benny G.L."/>
            <person name="Smith M.E."/>
            <person name="James T.Y."/>
            <person name="Grigoriev I.V."/>
        </authorList>
    </citation>
    <scope>NUCLEOTIDE SEQUENCE [LARGE SCALE GENOMIC DNA]</scope>
</reference>
<dbReference type="InterPro" id="IPR036322">
    <property type="entry name" value="WD40_repeat_dom_sf"/>
</dbReference>
<keyword evidence="5" id="KW-0677">Repeat</keyword>
<evidence type="ECO:0000256" key="3">
    <source>
        <dbReference type="ARBA" id="ARBA00022574"/>
    </source>
</evidence>
<keyword evidence="3" id="KW-0853">WD repeat</keyword>